<reference evidence="10 11" key="1">
    <citation type="submission" date="2016-07" db="EMBL/GenBank/DDBJ databases">
        <title>Pervasive Adenine N6-methylation of Active Genes in Fungi.</title>
        <authorList>
            <consortium name="DOE Joint Genome Institute"/>
            <person name="Mondo S.J."/>
            <person name="Dannebaum R.O."/>
            <person name="Kuo R.C."/>
            <person name="Labutti K."/>
            <person name="Haridas S."/>
            <person name="Kuo A."/>
            <person name="Salamov A."/>
            <person name="Ahrendt S.R."/>
            <person name="Lipzen A."/>
            <person name="Sullivan W."/>
            <person name="Andreopoulos W.B."/>
            <person name="Clum A."/>
            <person name="Lindquist E."/>
            <person name="Daum C."/>
            <person name="Ramamoorthy G.K."/>
            <person name="Gryganskyi A."/>
            <person name="Culley D."/>
            <person name="Magnuson J.K."/>
            <person name="James T.Y."/>
            <person name="O'Malley M.A."/>
            <person name="Stajich J.E."/>
            <person name="Spatafora J.W."/>
            <person name="Visel A."/>
            <person name="Grigoriev I.V."/>
        </authorList>
    </citation>
    <scope>NUCLEOTIDE SEQUENCE [LARGE SCALE GENOMIC DNA]</scope>
    <source>
        <strain evidence="10 11">NRRL 3301</strain>
    </source>
</reference>
<proteinExistence type="inferred from homology"/>
<evidence type="ECO:0000256" key="7">
    <source>
        <dbReference type="RuleBase" id="RU000461"/>
    </source>
</evidence>
<dbReference type="InterPro" id="IPR017972">
    <property type="entry name" value="Cyt_P450_CS"/>
</dbReference>
<keyword evidence="2 6" id="KW-0479">Metal-binding</keyword>
<feature type="binding site" description="axial binding residue" evidence="6">
    <location>
        <position position="425"/>
    </location>
    <ligand>
        <name>heme</name>
        <dbReference type="ChEBI" id="CHEBI:30413"/>
    </ligand>
    <ligandPart>
        <name>Fe</name>
        <dbReference type="ChEBI" id="CHEBI:18248"/>
    </ligandPart>
</feature>
<keyword evidence="9" id="KW-1133">Transmembrane helix</keyword>
<dbReference type="GO" id="GO:0016705">
    <property type="term" value="F:oxidoreductase activity, acting on paired donors, with incorporation or reduction of molecular oxygen"/>
    <property type="evidence" value="ECO:0007669"/>
    <property type="project" value="InterPro"/>
</dbReference>
<evidence type="ECO:0000313" key="10">
    <source>
        <dbReference type="EMBL" id="ORX46721.1"/>
    </source>
</evidence>
<evidence type="ECO:0000256" key="1">
    <source>
        <dbReference type="ARBA" id="ARBA00001971"/>
    </source>
</evidence>
<dbReference type="STRING" id="101127.A0A1X2G709"/>
<dbReference type="InterPro" id="IPR036396">
    <property type="entry name" value="Cyt_P450_sf"/>
</dbReference>
<dbReference type="InterPro" id="IPR002401">
    <property type="entry name" value="Cyt_P450_E_grp-I"/>
</dbReference>
<sequence>MAKDPDSLPLAKITAITISVAIGTAYFWYQDKQRQLKEKYPWFYSLPSPAICLPIVESPFLRLQLGSQRWLTITDPRFAEDLMTLPQVTEMVKPYHRFIDEYYSRNRRGIVYADTDSPAYKEIQPIVKDYIGQLDEADVALEVDQVIAVFKSETGPFNPVDILKIACRNCLLGVAYAKFFPTINADYKHAEIVIRRCFPLLGAMGDSTSFLPFLKYWPGIQRTFAVMQTANETRDIVVQRWMDECNRVKGHCLVKRLQKAQMQDGSQIQNDDIFVSISDVSGKAGDQIPIVMVWNLQILANHPDVQDAMFNEIQHFVQVHGRYPIYTQDEAAMPVVSNTLKECLRYKCCNIFNVARMFKEDVTVRDRTIPKDTVIAFPINAMHTSLTSPFYDNPHLFNPERFNHHPKKTCLERDLFLFGFGPRQCPGASFVNKILFTMFVKLFHQFKFLSPHGPSIPLDLDSTVDTGVLLRPIQMNIALEPRDILATDDGSQGYSDDDYGHPFSDDDDLDDPAIALQ</sequence>
<comment type="cofactor">
    <cofactor evidence="1 6">
        <name>heme</name>
        <dbReference type="ChEBI" id="CHEBI:30413"/>
    </cofactor>
</comment>
<dbReference type="EMBL" id="MCGT01000036">
    <property type="protein sequence ID" value="ORX46721.1"/>
    <property type="molecule type" value="Genomic_DNA"/>
</dbReference>
<evidence type="ECO:0000256" key="2">
    <source>
        <dbReference type="ARBA" id="ARBA00022723"/>
    </source>
</evidence>
<dbReference type="Gene3D" id="1.10.630.10">
    <property type="entry name" value="Cytochrome P450"/>
    <property type="match status" value="1"/>
</dbReference>
<keyword evidence="4 6" id="KW-0408">Iron</keyword>
<dbReference type="PANTHER" id="PTHR24303:SF31">
    <property type="entry name" value="CYTOCHROME P450 307A1-RELATED"/>
    <property type="match status" value="1"/>
</dbReference>
<dbReference type="PROSITE" id="PS00086">
    <property type="entry name" value="CYTOCHROME_P450"/>
    <property type="match status" value="1"/>
</dbReference>
<keyword evidence="9" id="KW-0812">Transmembrane</keyword>
<name>A0A1X2G709_9FUNG</name>
<keyword evidence="5 7" id="KW-0503">Monooxygenase</keyword>
<evidence type="ECO:0000256" key="3">
    <source>
        <dbReference type="ARBA" id="ARBA00023002"/>
    </source>
</evidence>
<dbReference type="GO" id="GO:0005506">
    <property type="term" value="F:iron ion binding"/>
    <property type="evidence" value="ECO:0007669"/>
    <property type="project" value="InterPro"/>
</dbReference>
<comment type="similarity">
    <text evidence="7">Belongs to the cytochrome P450 family.</text>
</comment>
<keyword evidence="6 7" id="KW-0349">Heme</keyword>
<evidence type="ECO:0000256" key="9">
    <source>
        <dbReference type="SAM" id="Phobius"/>
    </source>
</evidence>
<protein>
    <submittedName>
        <fullName evidence="10">Cytochrome P450</fullName>
    </submittedName>
</protein>
<dbReference type="PRINTS" id="PR00463">
    <property type="entry name" value="EP450I"/>
</dbReference>
<dbReference type="AlphaFoldDB" id="A0A1X2G709"/>
<evidence type="ECO:0000256" key="8">
    <source>
        <dbReference type="SAM" id="MobiDB-lite"/>
    </source>
</evidence>
<dbReference type="PANTHER" id="PTHR24303">
    <property type="entry name" value="HEME-BINDING MONOOXYGENASE FAMILY"/>
    <property type="match status" value="1"/>
</dbReference>
<dbReference type="GO" id="GO:0004497">
    <property type="term" value="F:monooxygenase activity"/>
    <property type="evidence" value="ECO:0007669"/>
    <property type="project" value="UniProtKB-KW"/>
</dbReference>
<dbReference type="Pfam" id="PF00067">
    <property type="entry name" value="p450"/>
    <property type="match status" value="1"/>
</dbReference>
<dbReference type="GO" id="GO:0020037">
    <property type="term" value="F:heme binding"/>
    <property type="evidence" value="ECO:0007669"/>
    <property type="project" value="InterPro"/>
</dbReference>
<accession>A0A1X2G709</accession>
<feature type="transmembrane region" description="Helical" evidence="9">
    <location>
        <begin position="12"/>
        <end position="29"/>
    </location>
</feature>
<evidence type="ECO:0000256" key="4">
    <source>
        <dbReference type="ARBA" id="ARBA00023004"/>
    </source>
</evidence>
<dbReference type="OrthoDB" id="1103324at2759"/>
<dbReference type="InterPro" id="IPR001128">
    <property type="entry name" value="Cyt_P450"/>
</dbReference>
<organism evidence="10 11">
    <name type="scientific">Hesseltinella vesiculosa</name>
    <dbReference type="NCBI Taxonomy" id="101127"/>
    <lineage>
        <taxon>Eukaryota</taxon>
        <taxon>Fungi</taxon>
        <taxon>Fungi incertae sedis</taxon>
        <taxon>Mucoromycota</taxon>
        <taxon>Mucoromycotina</taxon>
        <taxon>Mucoromycetes</taxon>
        <taxon>Mucorales</taxon>
        <taxon>Cunninghamellaceae</taxon>
        <taxon>Hesseltinella</taxon>
    </lineage>
</organism>
<gene>
    <name evidence="10" type="ORF">DM01DRAFT_1410447</name>
</gene>
<evidence type="ECO:0000256" key="5">
    <source>
        <dbReference type="ARBA" id="ARBA00023033"/>
    </source>
</evidence>
<evidence type="ECO:0000256" key="6">
    <source>
        <dbReference type="PIRSR" id="PIRSR602401-1"/>
    </source>
</evidence>
<comment type="caution">
    <text evidence="10">The sequence shown here is derived from an EMBL/GenBank/DDBJ whole genome shotgun (WGS) entry which is preliminary data.</text>
</comment>
<keyword evidence="9" id="KW-0472">Membrane</keyword>
<feature type="region of interest" description="Disordered" evidence="8">
    <location>
        <begin position="489"/>
        <end position="517"/>
    </location>
</feature>
<keyword evidence="3 7" id="KW-0560">Oxidoreductase</keyword>
<evidence type="ECO:0000313" key="11">
    <source>
        <dbReference type="Proteomes" id="UP000242146"/>
    </source>
</evidence>
<keyword evidence="11" id="KW-1185">Reference proteome</keyword>
<dbReference type="SUPFAM" id="SSF48264">
    <property type="entry name" value="Cytochrome P450"/>
    <property type="match status" value="1"/>
</dbReference>
<dbReference type="Proteomes" id="UP000242146">
    <property type="component" value="Unassembled WGS sequence"/>
</dbReference>